<feature type="transmembrane region" description="Helical" evidence="1">
    <location>
        <begin position="184"/>
        <end position="200"/>
    </location>
</feature>
<organism evidence="2 3">
    <name type="scientific">Streptococcus suis</name>
    <dbReference type="NCBI Taxonomy" id="1307"/>
    <lineage>
        <taxon>Bacteria</taxon>
        <taxon>Bacillati</taxon>
        <taxon>Bacillota</taxon>
        <taxon>Bacilli</taxon>
        <taxon>Lactobacillales</taxon>
        <taxon>Streptococcaceae</taxon>
        <taxon>Streptococcus</taxon>
    </lineage>
</organism>
<evidence type="ECO:0000313" key="2">
    <source>
        <dbReference type="EMBL" id="TII06848.1"/>
    </source>
</evidence>
<keyword evidence="1" id="KW-1133">Transmembrane helix</keyword>
<name>A0A4T2H455_STRSU</name>
<sequence length="218" mass="26099">MFYEEVRLLSEKIDIENSNYIRYKVLIYKSKRYLIDLDDSWLYCFFPSLIWIRPIVIYEIDSDNEFRKKSELSKKGWFGLTIIIASLTSAFFTRLLPENFYEVVYIDNVIITIGVFVLLHVVAFSLKYFQRQKDAKLGKNRKIVQFRYNQAIIRSYYLQRLFGFVILFTIYGYFLHWFITKGNLLVGVLIALGTIFYYFLNNIIVPIKPIDDIDFIKE</sequence>
<feature type="transmembrane region" description="Helical" evidence="1">
    <location>
        <begin position="109"/>
        <end position="129"/>
    </location>
</feature>
<reference evidence="2 3" key="1">
    <citation type="submission" date="2019-04" db="EMBL/GenBank/DDBJ databases">
        <title>Genome analysis of Streptococcus suis strain WUSS330.</title>
        <authorList>
            <person name="Chen H."/>
            <person name="Gao X."/>
            <person name="Wu Z."/>
        </authorList>
    </citation>
    <scope>NUCLEOTIDE SEQUENCE [LARGE SCALE GENOMIC DNA]</scope>
    <source>
        <strain evidence="2 3">WUSS330</strain>
    </source>
</reference>
<gene>
    <name evidence="2" type="ORF">FAJ36_02845</name>
</gene>
<feature type="transmembrane region" description="Helical" evidence="1">
    <location>
        <begin position="157"/>
        <end position="178"/>
    </location>
</feature>
<dbReference type="EMBL" id="SSXN01000002">
    <property type="protein sequence ID" value="TII06848.1"/>
    <property type="molecule type" value="Genomic_DNA"/>
</dbReference>
<evidence type="ECO:0000313" key="3">
    <source>
        <dbReference type="Proteomes" id="UP000305785"/>
    </source>
</evidence>
<accession>A0A4T2H455</accession>
<dbReference type="Pfam" id="PF04276">
    <property type="entry name" value="DUF443"/>
    <property type="match status" value="1"/>
</dbReference>
<keyword evidence="1" id="KW-0812">Transmembrane</keyword>
<dbReference type="AlphaFoldDB" id="A0A4T2H455"/>
<keyword evidence="1" id="KW-0472">Membrane</keyword>
<proteinExistence type="predicted"/>
<protein>
    <submittedName>
        <fullName evidence="2">DUF443 family protein</fullName>
    </submittedName>
</protein>
<comment type="caution">
    <text evidence="2">The sequence shown here is derived from an EMBL/GenBank/DDBJ whole genome shotgun (WGS) entry which is preliminary data.</text>
</comment>
<dbReference type="InterPro" id="IPR005915">
    <property type="entry name" value="Tandem_5TM"/>
</dbReference>
<evidence type="ECO:0000256" key="1">
    <source>
        <dbReference type="SAM" id="Phobius"/>
    </source>
</evidence>
<dbReference type="NCBIfam" id="TIGR01218">
    <property type="entry name" value="Gpos_tandem_5TM"/>
    <property type="match status" value="1"/>
</dbReference>
<feature type="transmembrane region" description="Helical" evidence="1">
    <location>
        <begin position="77"/>
        <end position="97"/>
    </location>
</feature>
<dbReference type="Proteomes" id="UP000305785">
    <property type="component" value="Unassembled WGS sequence"/>
</dbReference>